<dbReference type="EMBL" id="CABMJJ010000009">
    <property type="protein sequence ID" value="VVC04286.1"/>
    <property type="molecule type" value="Genomic_DNA"/>
</dbReference>
<feature type="domain" description="Cation/H+ exchanger transmembrane" evidence="8">
    <location>
        <begin position="9"/>
        <end position="365"/>
    </location>
</feature>
<dbReference type="Pfam" id="PF00999">
    <property type="entry name" value="Na_H_Exchanger"/>
    <property type="match status" value="1"/>
</dbReference>
<comment type="similarity">
    <text evidence="2">Belongs to the monovalent cation:proton antiporter 2 (CPA2) transporter (TC 2.A.37) family.</text>
</comment>
<feature type="transmembrane region" description="Helical" evidence="7">
    <location>
        <begin position="211"/>
        <end position="228"/>
    </location>
</feature>
<comment type="subcellular location">
    <subcellularLocation>
        <location evidence="1">Membrane</location>
        <topology evidence="1">Multi-pass membrane protein</topology>
    </subcellularLocation>
</comment>
<keyword evidence="5 7" id="KW-1133">Transmembrane helix</keyword>
<feature type="transmembrane region" description="Helical" evidence="7">
    <location>
        <begin position="497"/>
        <end position="515"/>
    </location>
</feature>
<dbReference type="PANTHER" id="PTHR42751:SF3">
    <property type="entry name" value="SODIUM_GLUTAMATE SYMPORTER"/>
    <property type="match status" value="1"/>
</dbReference>
<feature type="transmembrane region" description="Helical" evidence="7">
    <location>
        <begin position="445"/>
        <end position="469"/>
    </location>
</feature>
<gene>
    <name evidence="9" type="primary">kefB_2</name>
    <name evidence="9" type="ORF">LFW2832_00855</name>
</gene>
<feature type="transmembrane region" description="Helical" evidence="7">
    <location>
        <begin position="110"/>
        <end position="128"/>
    </location>
</feature>
<protein>
    <submittedName>
        <fullName evidence="9">Glutathione-regulated potassium-efflux system protein KefB</fullName>
    </submittedName>
</protein>
<name>A0A5E4LWP7_9ARCH</name>
<dbReference type="GO" id="GO:1902600">
    <property type="term" value="P:proton transmembrane transport"/>
    <property type="evidence" value="ECO:0007669"/>
    <property type="project" value="InterPro"/>
</dbReference>
<proteinExistence type="inferred from homology"/>
<dbReference type="AlphaFoldDB" id="A0A5E4LWP7"/>
<evidence type="ECO:0000256" key="2">
    <source>
        <dbReference type="ARBA" id="ARBA00005551"/>
    </source>
</evidence>
<comment type="caution">
    <text evidence="9">The sequence shown here is derived from an EMBL/GenBank/DDBJ whole genome shotgun (WGS) entry which is preliminary data.</text>
</comment>
<keyword evidence="6 7" id="KW-0472">Membrane</keyword>
<feature type="transmembrane region" description="Helical" evidence="7">
    <location>
        <begin position="140"/>
        <end position="160"/>
    </location>
</feature>
<feature type="transmembrane region" description="Helical" evidence="7">
    <location>
        <begin position="262"/>
        <end position="283"/>
    </location>
</feature>
<feature type="transmembrane region" description="Helical" evidence="7">
    <location>
        <begin position="80"/>
        <end position="104"/>
    </location>
</feature>
<evidence type="ECO:0000256" key="4">
    <source>
        <dbReference type="ARBA" id="ARBA00022692"/>
    </source>
</evidence>
<evidence type="ECO:0000259" key="8">
    <source>
        <dbReference type="Pfam" id="PF00999"/>
    </source>
</evidence>
<dbReference type="GO" id="GO:0016020">
    <property type="term" value="C:membrane"/>
    <property type="evidence" value="ECO:0007669"/>
    <property type="project" value="UniProtKB-SubCell"/>
</dbReference>
<dbReference type="InterPro" id="IPR006153">
    <property type="entry name" value="Cation/H_exchanger_TM"/>
</dbReference>
<keyword evidence="3" id="KW-0813">Transport</keyword>
<evidence type="ECO:0000313" key="9">
    <source>
        <dbReference type="EMBL" id="VVC04286.1"/>
    </source>
</evidence>
<dbReference type="GO" id="GO:0015297">
    <property type="term" value="F:antiporter activity"/>
    <property type="evidence" value="ECO:0007669"/>
    <property type="project" value="InterPro"/>
</dbReference>
<evidence type="ECO:0000256" key="7">
    <source>
        <dbReference type="SAM" id="Phobius"/>
    </source>
</evidence>
<accession>A0A5E4LWP7</accession>
<dbReference type="Gene3D" id="1.20.1530.20">
    <property type="match status" value="1"/>
</dbReference>
<feature type="transmembrane region" description="Helical" evidence="7">
    <location>
        <begin position="172"/>
        <end position="191"/>
    </location>
</feature>
<evidence type="ECO:0000313" key="10">
    <source>
        <dbReference type="Proteomes" id="UP000789941"/>
    </source>
</evidence>
<feature type="transmembrane region" description="Helical" evidence="7">
    <location>
        <begin position="420"/>
        <end position="439"/>
    </location>
</feature>
<feature type="transmembrane region" description="Helical" evidence="7">
    <location>
        <begin position="48"/>
        <end position="68"/>
    </location>
</feature>
<feature type="transmembrane region" description="Helical" evidence="7">
    <location>
        <begin position="289"/>
        <end position="310"/>
    </location>
</feature>
<sequence length="598" mass="66272">MFDFGWVLLLAALAGIFSVRFKIPPVVGLLFAGMLIGPNLLNVVDQSTIEIIAEVGSILLLFMVGVEFSIAKLFSTGLRAVISGFLLILIMFAAMHEVSIILGFDSLSSLFLASVFSMSSTAIMMKILEQKKLLERTEVPLLIIMLIIEDIVAVFLLTFFSNLTTNTYDPQSIFGAILLSLGILIFCYVILLRALRKLSIIFFRYQTEDTLTMVSLALGIGMSALASLLGLTPAVGAFLAGSIVAGLPNGKDFERSIRPFSVVFSSFFFLSVGMLIDPTALFVSLDVTVILVISYLIAVFLTTSFVFYLIGSDGKSAIFAGIAMLPLGEFSLLIARESVGIVPINLVSIVSVGVLFSSILCSFSLRKYDKIYLAIKTHTPQNLLDTLKHASGYFRNVMTAFEPKGYFHTRLVNELTSIRWDLAFVTVASVSLWFSRSLLRFPIAIMGYTASADFLVFLVFLLVSIIPLYRILSSFRRLLDTLSTVFSQTTGAAQRSIILRNLIISIIFFAVFVNYPLLIEWLVLPRIFIWFSLVFGVLSVFFFWSAIRASSVWFMISGRRPIFVNYPSAKASSKDLIIVASSRHRKKKQPKKEVLTLS</sequence>
<dbReference type="PANTHER" id="PTHR42751">
    <property type="entry name" value="SODIUM/HYDROGEN EXCHANGER FAMILY/TRKA DOMAIN PROTEIN"/>
    <property type="match status" value="1"/>
</dbReference>
<evidence type="ECO:0000256" key="3">
    <source>
        <dbReference type="ARBA" id="ARBA00022448"/>
    </source>
</evidence>
<dbReference type="InterPro" id="IPR038770">
    <property type="entry name" value="Na+/solute_symporter_sf"/>
</dbReference>
<evidence type="ECO:0000256" key="5">
    <source>
        <dbReference type="ARBA" id="ARBA00022989"/>
    </source>
</evidence>
<evidence type="ECO:0000256" key="6">
    <source>
        <dbReference type="ARBA" id="ARBA00023136"/>
    </source>
</evidence>
<dbReference type="Proteomes" id="UP000789941">
    <property type="component" value="Unassembled WGS sequence"/>
</dbReference>
<feature type="transmembrane region" description="Helical" evidence="7">
    <location>
        <begin position="527"/>
        <end position="547"/>
    </location>
</feature>
<keyword evidence="4 7" id="KW-0812">Transmembrane</keyword>
<reference evidence="9 10" key="1">
    <citation type="submission" date="2019-08" db="EMBL/GenBank/DDBJ databases">
        <authorList>
            <person name="Vazquez-Campos X."/>
        </authorList>
    </citation>
    <scope>NUCLEOTIDE SEQUENCE [LARGE SCALE GENOMIC DNA]</scope>
    <source>
        <strain evidence="9">LFW-283_2</strain>
    </source>
</reference>
<organism evidence="9 10">
    <name type="scientific">Candidatus Bilamarchaeum dharawalense</name>
    <dbReference type="NCBI Taxonomy" id="2885759"/>
    <lineage>
        <taxon>Archaea</taxon>
        <taxon>Candidatus Micrarchaeota</taxon>
        <taxon>Candidatus Micrarchaeia</taxon>
        <taxon>Candidatus Anstonellales</taxon>
        <taxon>Candidatus Bilamarchaeaceae</taxon>
        <taxon>Candidatus Bilamarchaeum</taxon>
    </lineage>
</organism>
<evidence type="ECO:0000256" key="1">
    <source>
        <dbReference type="ARBA" id="ARBA00004141"/>
    </source>
</evidence>
<feature type="transmembrane region" description="Helical" evidence="7">
    <location>
        <begin position="341"/>
        <end position="365"/>
    </location>
</feature>